<accession>A0A914C1X0</accession>
<evidence type="ECO:0000256" key="8">
    <source>
        <dbReference type="ARBA" id="ARBA00023242"/>
    </source>
</evidence>
<evidence type="ECO:0000256" key="1">
    <source>
        <dbReference type="ARBA" id="ARBA00004123"/>
    </source>
</evidence>
<dbReference type="Gene3D" id="3.30.870.10">
    <property type="entry name" value="Endonuclease Chain A"/>
    <property type="match status" value="2"/>
</dbReference>
<evidence type="ECO:0000256" key="6">
    <source>
        <dbReference type="ARBA" id="ARBA00022839"/>
    </source>
</evidence>
<protein>
    <submittedName>
        <fullName evidence="13">Tyrosyl-DNA phosphodiesterase</fullName>
    </submittedName>
</protein>
<name>A0A914C1X0_9BILA</name>
<comment type="subcellular location">
    <subcellularLocation>
        <location evidence="1">Nucleus</location>
    </subcellularLocation>
</comment>
<dbReference type="Pfam" id="PF06087">
    <property type="entry name" value="Tyr-DNA_phospho"/>
    <property type="match status" value="1"/>
</dbReference>
<dbReference type="SUPFAM" id="SSF56024">
    <property type="entry name" value="Phospholipase D/nuclease"/>
    <property type="match status" value="2"/>
</dbReference>
<dbReference type="GO" id="GO:0017005">
    <property type="term" value="F:3'-tyrosyl-DNA phosphodiesterase activity"/>
    <property type="evidence" value="ECO:0007669"/>
    <property type="project" value="TreeGrafter"/>
</dbReference>
<proteinExistence type="inferred from homology"/>
<dbReference type="InterPro" id="IPR010347">
    <property type="entry name" value="Tdp1"/>
</dbReference>
<evidence type="ECO:0000256" key="9">
    <source>
        <dbReference type="PIRSR" id="PIRSR610347-1"/>
    </source>
</evidence>
<dbReference type="GO" id="GO:0006281">
    <property type="term" value="P:DNA repair"/>
    <property type="evidence" value="ECO:0007669"/>
    <property type="project" value="UniProtKB-KW"/>
</dbReference>
<dbReference type="Proteomes" id="UP000887540">
    <property type="component" value="Unplaced"/>
</dbReference>
<evidence type="ECO:0000256" key="11">
    <source>
        <dbReference type="PIRSR" id="PIRSR610347-3"/>
    </source>
</evidence>
<feature type="binding site" evidence="10">
    <location>
        <position position="146"/>
    </location>
    <ligand>
        <name>substrate</name>
    </ligand>
</feature>
<dbReference type="PANTHER" id="PTHR12415:SF0">
    <property type="entry name" value="TYROSYL-DNA PHOSPHODIESTERASE 1"/>
    <property type="match status" value="1"/>
</dbReference>
<dbReference type="GO" id="GO:0004527">
    <property type="term" value="F:exonuclease activity"/>
    <property type="evidence" value="ECO:0007669"/>
    <property type="project" value="UniProtKB-KW"/>
</dbReference>
<evidence type="ECO:0000313" key="13">
    <source>
        <dbReference type="WBParaSite" id="ACRNAN_Path_1540.g6007.t1"/>
    </source>
</evidence>
<reference evidence="13" key="1">
    <citation type="submission" date="2022-11" db="UniProtKB">
        <authorList>
            <consortium name="WormBaseParasite"/>
        </authorList>
    </citation>
    <scope>IDENTIFICATION</scope>
</reference>
<dbReference type="WBParaSite" id="ACRNAN_Path_1540.g6007.t1">
    <property type="protein sequence ID" value="ACRNAN_Path_1540.g6007.t1"/>
    <property type="gene ID" value="ACRNAN_Path_1540.g6007"/>
</dbReference>
<keyword evidence="5" id="KW-0378">Hydrolase</keyword>
<evidence type="ECO:0000256" key="10">
    <source>
        <dbReference type="PIRSR" id="PIRSR610347-2"/>
    </source>
</evidence>
<feature type="site" description="Interaction with DNA" evidence="11">
    <location>
        <position position="408"/>
    </location>
</feature>
<evidence type="ECO:0000313" key="12">
    <source>
        <dbReference type="Proteomes" id="UP000887540"/>
    </source>
</evidence>
<keyword evidence="12" id="KW-1185">Reference proteome</keyword>
<evidence type="ECO:0000256" key="2">
    <source>
        <dbReference type="ARBA" id="ARBA00010205"/>
    </source>
</evidence>
<evidence type="ECO:0000256" key="7">
    <source>
        <dbReference type="ARBA" id="ARBA00023204"/>
    </source>
</evidence>
<feature type="binding site" evidence="10">
    <location>
        <position position="383"/>
    </location>
    <ligand>
        <name>substrate</name>
    </ligand>
</feature>
<dbReference type="GO" id="GO:0003697">
    <property type="term" value="F:single-stranded DNA binding"/>
    <property type="evidence" value="ECO:0007669"/>
    <property type="project" value="TreeGrafter"/>
</dbReference>
<dbReference type="PANTHER" id="PTHR12415">
    <property type="entry name" value="TYROSYL-DNA PHOSPHODIESTERASE 1"/>
    <property type="match status" value="1"/>
</dbReference>
<organism evidence="12 13">
    <name type="scientific">Acrobeloides nanus</name>
    <dbReference type="NCBI Taxonomy" id="290746"/>
    <lineage>
        <taxon>Eukaryota</taxon>
        <taxon>Metazoa</taxon>
        <taxon>Ecdysozoa</taxon>
        <taxon>Nematoda</taxon>
        <taxon>Chromadorea</taxon>
        <taxon>Rhabditida</taxon>
        <taxon>Tylenchina</taxon>
        <taxon>Cephalobomorpha</taxon>
        <taxon>Cephaloboidea</taxon>
        <taxon>Cephalobidae</taxon>
        <taxon>Acrobeloides</taxon>
    </lineage>
</organism>
<dbReference type="AlphaFoldDB" id="A0A914C1X0"/>
<feature type="active site" description="Proton donor/acceptor" evidence="9">
    <location>
        <position position="381"/>
    </location>
</feature>
<dbReference type="GO" id="GO:0003690">
    <property type="term" value="F:double-stranded DNA binding"/>
    <property type="evidence" value="ECO:0007669"/>
    <property type="project" value="TreeGrafter"/>
</dbReference>
<feature type="active site" description="Nucleophile" evidence="9">
    <location>
        <position position="144"/>
    </location>
</feature>
<evidence type="ECO:0000256" key="5">
    <source>
        <dbReference type="ARBA" id="ARBA00022801"/>
    </source>
</evidence>
<evidence type="ECO:0000256" key="4">
    <source>
        <dbReference type="ARBA" id="ARBA00022763"/>
    </source>
</evidence>
<dbReference type="GO" id="GO:0005634">
    <property type="term" value="C:nucleus"/>
    <property type="evidence" value="ECO:0007669"/>
    <property type="project" value="UniProtKB-SubCell"/>
</dbReference>
<keyword evidence="4" id="KW-0227">DNA damage</keyword>
<sequence>MKRSTKSTIFKFEEPVEKRQKVEIVSQSSQVQSETSQEIKHYEPLENGIYWTKVSVLDEKYNEKALYLFDLINRINPIASIHFNFNMDVNFIIRNYPRRCREIPISLVIGRHHSSSLNNSIKQLKLSNVITATAKLPIPYGTHHTKLSMFESEDAVHVVISTANLISEDWTTNAFYYARAPFKESEHTAEQSTSKLAVQEVNPFQRDLIEYLKKGYSNSSAWKLVKYWVDRLSHGVDFSAIKDRIIASVPGRHLGSKMHLFGHMKLRKLLSQKFLPEQLKKLKVKICQFSSIGSMGGNPKTWLGDQFLDSLSGGKEFSTNISTSLKLIFPTAEDVRTSLEGYMGGGSLMNYEETSNKQPFMISYLHQWRSDKLGRTHAMPHIKTFTALESADGDSKPAWVVITSANLSQAAWGTLERTNSRKKQLFIRSYELGVLLCADDHPELERLPLPYDLPLTKYSDSDRIWITDGTFLKPDINGNSWSRPE</sequence>
<keyword evidence="6" id="KW-0269">Exonuclease</keyword>
<evidence type="ECO:0000256" key="3">
    <source>
        <dbReference type="ARBA" id="ARBA00022722"/>
    </source>
</evidence>
<keyword evidence="7" id="KW-0234">DNA repair</keyword>
<comment type="similarity">
    <text evidence="2">Belongs to the tyrosyl-DNA phosphodiesterase family.</text>
</comment>
<keyword evidence="3" id="KW-0540">Nuclease</keyword>
<keyword evidence="8" id="KW-0539">Nucleus</keyword>